<comment type="similarity">
    <text evidence="2">Belongs to the CWC22 family.</text>
</comment>
<dbReference type="PROSITE" id="PS51366">
    <property type="entry name" value="MI"/>
    <property type="match status" value="1"/>
</dbReference>
<proteinExistence type="inferred from homology"/>
<keyword evidence="3" id="KW-0539">Nucleus</keyword>
<dbReference type="SMART" id="SM00543">
    <property type="entry name" value="MIF4G"/>
    <property type="match status" value="1"/>
</dbReference>
<evidence type="ECO:0000256" key="1">
    <source>
        <dbReference type="ARBA" id="ARBA00004604"/>
    </source>
</evidence>
<gene>
    <name evidence="6" type="ORF">Rsub_02235</name>
</gene>
<comment type="subcellular location">
    <subcellularLocation>
        <location evidence="1">Nucleus</location>
        <location evidence="1">Nucleolus</location>
    </subcellularLocation>
</comment>
<dbReference type="InParanoid" id="A0A2V0NWP1"/>
<keyword evidence="7" id="KW-1185">Reference proteome</keyword>
<evidence type="ECO:0000313" key="6">
    <source>
        <dbReference type="EMBL" id="GBF89357.1"/>
    </source>
</evidence>
<dbReference type="Pfam" id="PF02847">
    <property type="entry name" value="MA3"/>
    <property type="match status" value="1"/>
</dbReference>
<dbReference type="InterPro" id="IPR003891">
    <property type="entry name" value="Initiation_fac_eIF4g_MI"/>
</dbReference>
<name>A0A2V0NWP1_9CHLO</name>
<feature type="compositionally biased region" description="Acidic residues" evidence="4">
    <location>
        <begin position="201"/>
        <end position="221"/>
    </location>
</feature>
<dbReference type="STRING" id="307507.A0A2V0NWP1"/>
<dbReference type="InterPro" id="IPR016024">
    <property type="entry name" value="ARM-type_fold"/>
</dbReference>
<feature type="compositionally biased region" description="Low complexity" evidence="4">
    <location>
        <begin position="568"/>
        <end position="584"/>
    </location>
</feature>
<feature type="compositionally biased region" description="Gly residues" evidence="4">
    <location>
        <begin position="234"/>
        <end position="265"/>
    </location>
</feature>
<dbReference type="SMART" id="SM00544">
    <property type="entry name" value="MA3"/>
    <property type="match status" value="1"/>
</dbReference>
<sequence length="933" mass="94112">MLGKRPFGSTGEQPRAGGEQLGPSSKRARPDGAAAPQAQRPQPPRQQATQPKRQQQQKEPPRQQATRPQAQQQQRSSQPKPQERPQLDRRRAAGAAAGGGGGARVQPSSSRTKFFEALAAGAEDPDIRSEEELRRLLKLQKGQKTSKLDADGLDDLLAGITAAASDSEGEGAAGRGGAGGGGGGLGSESDGDPFGIGGSSESEDFESEGAEEEEEEEEEGGLDGLGSSDEGLSSEGGSGSGSDSGDDGSGGSSSGGGSESGGGFEGLSSSDGEGEESESSGEGTSDGGGRPVAAAAKAAKAGRATAVPKAGGAGAYVPPALRRQQEAAAAAAAAGGGGGGGGGLDPAVERRITGLLNRLAESNLQGVVRDVAALYSSHGRRAVAAAVAERLVGAAEEGPRASEQFAAVAAAFIAGLAATARAQDVAALFLERLAAALERAYAAGDGQGCRNLTLLLAYCYSCGLLAADCLYSFLGVLAQRFTEEDVMILAALLNAVGLQLRADDPAAMKDFVVAVHEAAARARACGAVAGAGGGSASGEAGAAAPAGGLTKRAELMLELVMDIKNNRTGTSASARRPRASAAADGAGGGGRRGGAAAALAPAQAKWLRGAGVDDVRLVNLSWAKLTAPGKKGMWWLPAAGDAAAGLLPGLSPRDLDLLPPSAAAGDGDESDGEGGGGGGGGGHGGGAGGAAELLALAAAQRMNTDVRKAAFLAIMGSDDCAEACEKLLRLPLKGEQDREVVRVLVDCALSEAPWNPYYGHLAARLAAASKSHKTTLQFAVWDQLKELEAAPVPRLDALANLTAALLARRALPLAALKVVDFDSSPRWTPKELFFWRLALRQLLAGFPSDAEAAAAFGRLSEQKQHGALCRGLSLFLKTRVGPWLVSRADAAEARARGGGGAEAGARAEADALLRRLHAAERTLARGQAALLTV</sequence>
<evidence type="ECO:0000256" key="4">
    <source>
        <dbReference type="SAM" id="MobiDB-lite"/>
    </source>
</evidence>
<dbReference type="SUPFAM" id="SSF48371">
    <property type="entry name" value="ARM repeat"/>
    <property type="match status" value="1"/>
</dbReference>
<feature type="compositionally biased region" description="Gly residues" evidence="4">
    <location>
        <begin position="673"/>
        <end position="684"/>
    </location>
</feature>
<organism evidence="6 7">
    <name type="scientific">Raphidocelis subcapitata</name>
    <dbReference type="NCBI Taxonomy" id="307507"/>
    <lineage>
        <taxon>Eukaryota</taxon>
        <taxon>Viridiplantae</taxon>
        <taxon>Chlorophyta</taxon>
        <taxon>core chlorophytes</taxon>
        <taxon>Chlorophyceae</taxon>
        <taxon>CS clade</taxon>
        <taxon>Sphaeropleales</taxon>
        <taxon>Selenastraceae</taxon>
        <taxon>Raphidocelis</taxon>
    </lineage>
</organism>
<feature type="compositionally biased region" description="Basic and acidic residues" evidence="4">
    <location>
        <begin position="81"/>
        <end position="91"/>
    </location>
</feature>
<dbReference type="GO" id="GO:0003723">
    <property type="term" value="F:RNA binding"/>
    <property type="evidence" value="ECO:0007669"/>
    <property type="project" value="InterPro"/>
</dbReference>
<dbReference type="EMBL" id="BDRX01000009">
    <property type="protein sequence ID" value="GBF89357.1"/>
    <property type="molecule type" value="Genomic_DNA"/>
</dbReference>
<dbReference type="Gene3D" id="1.25.40.180">
    <property type="match status" value="1"/>
</dbReference>
<evidence type="ECO:0000256" key="2">
    <source>
        <dbReference type="ARBA" id="ARBA00006856"/>
    </source>
</evidence>
<dbReference type="GO" id="GO:0042274">
    <property type="term" value="P:ribosomal small subunit biogenesis"/>
    <property type="evidence" value="ECO:0007669"/>
    <property type="project" value="TreeGrafter"/>
</dbReference>
<accession>A0A2V0NWP1</accession>
<evidence type="ECO:0000259" key="5">
    <source>
        <dbReference type="PROSITE" id="PS51366"/>
    </source>
</evidence>
<evidence type="ECO:0000256" key="3">
    <source>
        <dbReference type="ARBA" id="ARBA00023242"/>
    </source>
</evidence>
<dbReference type="Pfam" id="PF02854">
    <property type="entry name" value="MIF4G"/>
    <property type="match status" value="1"/>
</dbReference>
<dbReference type="OrthoDB" id="10260961at2759"/>
<feature type="region of interest" description="Disordered" evidence="4">
    <location>
        <begin position="657"/>
        <end position="684"/>
    </location>
</feature>
<feature type="region of interest" description="Disordered" evidence="4">
    <location>
        <begin position="1"/>
        <end position="110"/>
    </location>
</feature>
<feature type="compositionally biased region" description="Low complexity" evidence="4">
    <location>
        <begin position="31"/>
        <end position="80"/>
    </location>
</feature>
<dbReference type="InterPro" id="IPR003890">
    <property type="entry name" value="MIF4G-like_typ-3"/>
</dbReference>
<feature type="compositionally biased region" description="Gly residues" evidence="4">
    <location>
        <begin position="171"/>
        <end position="186"/>
    </location>
</feature>
<dbReference type="Proteomes" id="UP000247498">
    <property type="component" value="Unassembled WGS sequence"/>
</dbReference>
<evidence type="ECO:0000313" key="7">
    <source>
        <dbReference type="Proteomes" id="UP000247498"/>
    </source>
</evidence>
<dbReference type="PANTHER" id="PTHR18034:SF4">
    <property type="entry name" value="NUCLEOLAR MIF4G DOMAIN-CONTAINING PROTEIN 1"/>
    <property type="match status" value="1"/>
</dbReference>
<dbReference type="PANTHER" id="PTHR18034">
    <property type="entry name" value="CELL CYCLE CONTROL PROTEIN CWF22-RELATED"/>
    <property type="match status" value="1"/>
</dbReference>
<reference evidence="6 7" key="1">
    <citation type="journal article" date="2018" name="Sci. Rep.">
        <title>Raphidocelis subcapitata (=Pseudokirchneriella subcapitata) provides an insight into genome evolution and environmental adaptations in the Sphaeropleales.</title>
        <authorList>
            <person name="Suzuki S."/>
            <person name="Yamaguchi H."/>
            <person name="Nakajima N."/>
            <person name="Kawachi M."/>
        </authorList>
    </citation>
    <scope>NUCLEOTIDE SEQUENCE [LARGE SCALE GENOMIC DNA]</scope>
    <source>
        <strain evidence="6 7">NIES-35</strain>
    </source>
</reference>
<dbReference type="AlphaFoldDB" id="A0A2V0NWP1"/>
<dbReference type="InterPro" id="IPR050781">
    <property type="entry name" value="CWC22_splicing_factor"/>
</dbReference>
<dbReference type="FunCoup" id="A0A2V0NWP1">
    <property type="interactions" value="1870"/>
</dbReference>
<dbReference type="GO" id="GO:0005730">
    <property type="term" value="C:nucleolus"/>
    <property type="evidence" value="ECO:0007669"/>
    <property type="project" value="UniProtKB-SubCell"/>
</dbReference>
<feature type="domain" description="MI" evidence="5">
    <location>
        <begin position="705"/>
        <end position="821"/>
    </location>
</feature>
<feature type="region of interest" description="Disordered" evidence="4">
    <location>
        <begin position="164"/>
        <end position="296"/>
    </location>
</feature>
<comment type="caution">
    <text evidence="6">The sequence shown here is derived from an EMBL/GenBank/DDBJ whole genome shotgun (WGS) entry which is preliminary data.</text>
</comment>
<feature type="region of interest" description="Disordered" evidence="4">
    <location>
        <begin position="568"/>
        <end position="594"/>
    </location>
</feature>
<protein>
    <recommendedName>
        <fullName evidence="5">MI domain-containing protein</fullName>
    </recommendedName>
</protein>